<sequence>MYSKILNPNTNRWININGKVGKSVLKTYLNQLGSGNIKFKKAVSIIIEMNRRFKQLSNEDKTKYKDGLGYATELINNGYLNIKNNVISINPESLTSIDKNYMTGGSIMAIAGIISAVGALISLGYEIKFKKKWEEADKLIKDKDFKKNNPIVYEQKLGKLVKELESLNEGICFASSCRLSRLSSLTKK</sequence>
<dbReference type="EMBL" id="MN738864">
    <property type="protein sequence ID" value="QHT28729.1"/>
    <property type="molecule type" value="Genomic_DNA"/>
</dbReference>
<dbReference type="AlphaFoldDB" id="A0A6C0EKA6"/>
<keyword evidence="1" id="KW-0472">Membrane</keyword>
<proteinExistence type="predicted"/>
<accession>A0A6C0EKA6</accession>
<keyword evidence="1" id="KW-0812">Transmembrane</keyword>
<protein>
    <submittedName>
        <fullName evidence="2">Uncharacterized protein</fullName>
    </submittedName>
</protein>
<feature type="transmembrane region" description="Helical" evidence="1">
    <location>
        <begin position="101"/>
        <end position="123"/>
    </location>
</feature>
<reference evidence="2" key="1">
    <citation type="journal article" date="2020" name="Nature">
        <title>Giant virus diversity and host interactions through global metagenomics.</title>
        <authorList>
            <person name="Schulz F."/>
            <person name="Roux S."/>
            <person name="Paez-Espino D."/>
            <person name="Jungbluth S."/>
            <person name="Walsh D.A."/>
            <person name="Denef V.J."/>
            <person name="McMahon K.D."/>
            <person name="Konstantinidis K.T."/>
            <person name="Eloe-Fadrosh E.A."/>
            <person name="Kyrpides N.C."/>
            <person name="Woyke T."/>
        </authorList>
    </citation>
    <scope>NUCLEOTIDE SEQUENCE</scope>
    <source>
        <strain evidence="2">GVMAG-M-3300001351-8</strain>
    </source>
</reference>
<keyword evidence="1" id="KW-1133">Transmembrane helix</keyword>
<organism evidence="2">
    <name type="scientific">viral metagenome</name>
    <dbReference type="NCBI Taxonomy" id="1070528"/>
    <lineage>
        <taxon>unclassified sequences</taxon>
        <taxon>metagenomes</taxon>
        <taxon>organismal metagenomes</taxon>
    </lineage>
</organism>
<evidence type="ECO:0000313" key="2">
    <source>
        <dbReference type="EMBL" id="QHT28729.1"/>
    </source>
</evidence>
<name>A0A6C0EKA6_9ZZZZ</name>
<evidence type="ECO:0000256" key="1">
    <source>
        <dbReference type="SAM" id="Phobius"/>
    </source>
</evidence>